<dbReference type="PANTHER" id="PTHR22950:SF461">
    <property type="entry name" value="AMINO ACID TRANSPORTER TRANSMEMBRANE DOMAIN-CONTAINING PROTEIN"/>
    <property type="match status" value="1"/>
</dbReference>
<keyword evidence="10" id="KW-1185">Reference proteome</keyword>
<sequence length="511" mass="56056">MGKTNKEEPTGQGKEKPIEQDKEKYVALENEATQDLISEPTNTSIDNANRMVKSASWGSVFFLITTDILGPTSAPYSISQLGYVPGALLFFLFGIAAMYCGYLLWKIYLKLDSEKYPLKTYGDIVGRIYGPRVRYGVDFLQCLQLLCSVSVIILGNGQGLSQVTKGKGCYTVLILVWSLAGMIIGQIRSLQRFGFLANLAIWMNVFVIIATMASVANSAPNYVAAAGTMGIEKGPVITKIIMSGSGSTAFTNQLSACMNIVYSYGGAMVFVELMSEMKRPWDFWKGMITAQVFISIVYLLYGLFVYSQQGQFVVNPANQGISAYTMQTVANVVNLVSALIAAGLYGNVGIKVFYQTFFQKVFHTPDITSKKGRYIWCIAIIMYWGFAFILASAIPQFSALTSLVGAVCILQFTYTFPAILIFGIDMQIGALAGDGEYDPISKSTNRVDTWKNASRWIRAYRAKWLLNTCHIVLFLASLATAILGIYSSAELLKESFSSGITTSFTCKSPVA</sequence>
<accession>A0A0V1PT25</accession>
<dbReference type="PANTHER" id="PTHR22950">
    <property type="entry name" value="AMINO ACID TRANSPORTER"/>
    <property type="match status" value="1"/>
</dbReference>
<evidence type="ECO:0000313" key="10">
    <source>
        <dbReference type="Proteomes" id="UP000054251"/>
    </source>
</evidence>
<evidence type="ECO:0000256" key="5">
    <source>
        <dbReference type="ARBA" id="ARBA00023136"/>
    </source>
</evidence>
<gene>
    <name evidence="9" type="ORF">AC631_04960</name>
</gene>
<dbReference type="GO" id="GO:0016020">
    <property type="term" value="C:membrane"/>
    <property type="evidence" value="ECO:0007669"/>
    <property type="project" value="UniProtKB-SubCell"/>
</dbReference>
<feature type="transmembrane region" description="Helical" evidence="7">
    <location>
        <begin position="464"/>
        <end position="486"/>
    </location>
</feature>
<feature type="region of interest" description="Disordered" evidence="6">
    <location>
        <begin position="1"/>
        <end position="22"/>
    </location>
</feature>
<feature type="transmembrane region" description="Helical" evidence="7">
    <location>
        <begin position="60"/>
        <end position="78"/>
    </location>
</feature>
<dbReference type="RefSeq" id="XP_015465392.1">
    <property type="nucleotide sequence ID" value="XM_015613789.1"/>
</dbReference>
<proteinExistence type="inferred from homology"/>
<keyword evidence="4 7" id="KW-1133">Transmembrane helix</keyword>
<evidence type="ECO:0000256" key="2">
    <source>
        <dbReference type="ARBA" id="ARBA00008066"/>
    </source>
</evidence>
<feature type="transmembrane region" description="Helical" evidence="7">
    <location>
        <begin position="199"/>
        <end position="219"/>
    </location>
</feature>
<evidence type="ECO:0000259" key="8">
    <source>
        <dbReference type="Pfam" id="PF01490"/>
    </source>
</evidence>
<feature type="transmembrane region" description="Helical" evidence="7">
    <location>
        <begin position="400"/>
        <end position="422"/>
    </location>
</feature>
<protein>
    <recommendedName>
        <fullName evidence="8">Amino acid transporter transmembrane domain-containing protein</fullName>
    </recommendedName>
</protein>
<dbReference type="AlphaFoldDB" id="A0A0V1PT25"/>
<dbReference type="GO" id="GO:0015179">
    <property type="term" value="F:L-amino acid transmembrane transporter activity"/>
    <property type="evidence" value="ECO:0007669"/>
    <property type="project" value="TreeGrafter"/>
</dbReference>
<reference evidence="9 10" key="1">
    <citation type="submission" date="2015-11" db="EMBL/GenBank/DDBJ databases">
        <title>The genome of Debaryomyces fabryi.</title>
        <authorList>
            <person name="Tafer H."/>
            <person name="Lopandic K."/>
        </authorList>
    </citation>
    <scope>NUCLEOTIDE SEQUENCE [LARGE SCALE GENOMIC DNA]</scope>
    <source>
        <strain evidence="9 10">CBS 789</strain>
    </source>
</reference>
<evidence type="ECO:0000256" key="4">
    <source>
        <dbReference type="ARBA" id="ARBA00022989"/>
    </source>
</evidence>
<comment type="similarity">
    <text evidence="2">Belongs to the amino acid/polyamine transporter 2 family.</text>
</comment>
<feature type="transmembrane region" description="Helical" evidence="7">
    <location>
        <begin position="84"/>
        <end position="105"/>
    </location>
</feature>
<dbReference type="Proteomes" id="UP000054251">
    <property type="component" value="Unassembled WGS sequence"/>
</dbReference>
<evidence type="ECO:0000256" key="6">
    <source>
        <dbReference type="SAM" id="MobiDB-lite"/>
    </source>
</evidence>
<feature type="transmembrane region" description="Helical" evidence="7">
    <location>
        <begin position="283"/>
        <end position="306"/>
    </location>
</feature>
<dbReference type="InterPro" id="IPR013057">
    <property type="entry name" value="AA_transpt_TM"/>
</dbReference>
<dbReference type="GeneID" id="26841969"/>
<evidence type="ECO:0000313" key="9">
    <source>
        <dbReference type="EMBL" id="KRZ99289.1"/>
    </source>
</evidence>
<feature type="transmembrane region" description="Helical" evidence="7">
    <location>
        <begin position="170"/>
        <end position="187"/>
    </location>
</feature>
<feature type="domain" description="Amino acid transporter transmembrane" evidence="8">
    <location>
        <begin position="54"/>
        <end position="420"/>
    </location>
</feature>
<dbReference type="EMBL" id="LMYN01000156">
    <property type="protein sequence ID" value="KRZ99289.1"/>
    <property type="molecule type" value="Genomic_DNA"/>
</dbReference>
<name>A0A0V1PT25_9ASCO</name>
<organism evidence="9 10">
    <name type="scientific">Debaryomyces fabryi</name>
    <dbReference type="NCBI Taxonomy" id="58627"/>
    <lineage>
        <taxon>Eukaryota</taxon>
        <taxon>Fungi</taxon>
        <taxon>Dikarya</taxon>
        <taxon>Ascomycota</taxon>
        <taxon>Saccharomycotina</taxon>
        <taxon>Pichiomycetes</taxon>
        <taxon>Debaryomycetaceae</taxon>
        <taxon>Debaryomyces</taxon>
    </lineage>
</organism>
<comment type="caution">
    <text evidence="9">The sequence shown here is derived from an EMBL/GenBank/DDBJ whole genome shotgun (WGS) entry which is preliminary data.</text>
</comment>
<comment type="subcellular location">
    <subcellularLocation>
        <location evidence="1">Membrane</location>
        <topology evidence="1">Multi-pass membrane protein</topology>
    </subcellularLocation>
</comment>
<feature type="transmembrane region" description="Helical" evidence="7">
    <location>
        <begin position="253"/>
        <end position="271"/>
    </location>
</feature>
<feature type="transmembrane region" description="Helical" evidence="7">
    <location>
        <begin position="332"/>
        <end position="354"/>
    </location>
</feature>
<feature type="transmembrane region" description="Helical" evidence="7">
    <location>
        <begin position="137"/>
        <end position="158"/>
    </location>
</feature>
<evidence type="ECO:0000256" key="3">
    <source>
        <dbReference type="ARBA" id="ARBA00022692"/>
    </source>
</evidence>
<keyword evidence="3 7" id="KW-0812">Transmembrane</keyword>
<dbReference type="OrthoDB" id="40134at2759"/>
<evidence type="ECO:0000256" key="1">
    <source>
        <dbReference type="ARBA" id="ARBA00004141"/>
    </source>
</evidence>
<dbReference type="Pfam" id="PF01490">
    <property type="entry name" value="Aa_trans"/>
    <property type="match status" value="1"/>
</dbReference>
<evidence type="ECO:0000256" key="7">
    <source>
        <dbReference type="SAM" id="Phobius"/>
    </source>
</evidence>
<keyword evidence="5 7" id="KW-0472">Membrane</keyword>
<feature type="transmembrane region" description="Helical" evidence="7">
    <location>
        <begin position="374"/>
        <end position="394"/>
    </location>
</feature>